<dbReference type="EMBL" id="BPLR01020956">
    <property type="protein sequence ID" value="GIX84370.1"/>
    <property type="molecule type" value="Genomic_DNA"/>
</dbReference>
<evidence type="ECO:0000313" key="2">
    <source>
        <dbReference type="Proteomes" id="UP001054945"/>
    </source>
</evidence>
<keyword evidence="2" id="KW-1185">Reference proteome</keyword>
<dbReference type="Proteomes" id="UP001054945">
    <property type="component" value="Unassembled WGS sequence"/>
</dbReference>
<dbReference type="AlphaFoldDB" id="A0AAV4NHZ4"/>
<evidence type="ECO:0008006" key="3">
    <source>
        <dbReference type="Google" id="ProtNLM"/>
    </source>
</evidence>
<comment type="caution">
    <text evidence="1">The sequence shown here is derived from an EMBL/GenBank/DDBJ whole genome shotgun (WGS) entry which is preliminary data.</text>
</comment>
<gene>
    <name evidence="1" type="ORF">CEXT_697781</name>
</gene>
<reference evidence="1 2" key="1">
    <citation type="submission" date="2021-06" db="EMBL/GenBank/DDBJ databases">
        <title>Caerostris extrusa draft genome.</title>
        <authorList>
            <person name="Kono N."/>
            <person name="Arakawa K."/>
        </authorList>
    </citation>
    <scope>NUCLEOTIDE SEQUENCE [LARGE SCALE GENOMIC DNA]</scope>
</reference>
<organism evidence="1 2">
    <name type="scientific">Caerostris extrusa</name>
    <name type="common">Bark spider</name>
    <name type="synonym">Caerostris bankana</name>
    <dbReference type="NCBI Taxonomy" id="172846"/>
    <lineage>
        <taxon>Eukaryota</taxon>
        <taxon>Metazoa</taxon>
        <taxon>Ecdysozoa</taxon>
        <taxon>Arthropoda</taxon>
        <taxon>Chelicerata</taxon>
        <taxon>Arachnida</taxon>
        <taxon>Araneae</taxon>
        <taxon>Araneomorphae</taxon>
        <taxon>Entelegynae</taxon>
        <taxon>Araneoidea</taxon>
        <taxon>Araneidae</taxon>
        <taxon>Caerostris</taxon>
    </lineage>
</organism>
<sequence>MLFATKNKFLLSSPNWRLTKTIRMIQQYCFRKEQLSTVNGWVNHVHLRRRPYCNEKTNNRLESVFAAGIRNWQVGQSSWSLGIKQQN</sequence>
<name>A0AAV4NHZ4_CAEEX</name>
<evidence type="ECO:0000313" key="1">
    <source>
        <dbReference type="EMBL" id="GIX84370.1"/>
    </source>
</evidence>
<protein>
    <recommendedName>
        <fullName evidence="3">Ribosomal protein L20</fullName>
    </recommendedName>
</protein>
<accession>A0AAV4NHZ4</accession>
<proteinExistence type="predicted"/>